<reference evidence="3 5" key="2">
    <citation type="submission" date="2023-09" db="EMBL/GenBank/DDBJ databases">
        <title>Complete-Gapless Cercospora beticola genome.</title>
        <authorList>
            <person name="Wyatt N.A."/>
            <person name="Spanner R.E."/>
            <person name="Bolton M.D."/>
        </authorList>
    </citation>
    <scope>NUCLEOTIDE SEQUENCE [LARGE SCALE GENOMIC DNA]</scope>
    <source>
        <strain evidence="3">Cb09-40</strain>
    </source>
</reference>
<dbReference type="PANTHER" id="PTHR37017:SF11">
    <property type="entry name" value="ESTERASE_LIPASE_THIOESTERASE DOMAIN-CONTAINING PROTEIN"/>
    <property type="match status" value="1"/>
</dbReference>
<protein>
    <recommendedName>
        <fullName evidence="1">AB hydrolase-1 domain-containing protein</fullName>
    </recommendedName>
</protein>
<dbReference type="Gene3D" id="3.40.50.1820">
    <property type="entry name" value="alpha/beta hydrolase"/>
    <property type="match status" value="1"/>
</dbReference>
<dbReference type="PANTHER" id="PTHR37017">
    <property type="entry name" value="AB HYDROLASE-1 DOMAIN-CONTAINING PROTEIN-RELATED"/>
    <property type="match status" value="1"/>
</dbReference>
<name>A0A2G5I409_CERBT</name>
<reference evidence="2 4" key="1">
    <citation type="submission" date="2015-10" db="EMBL/GenBank/DDBJ databases">
        <title>The cercosporin biosynthetic gene cluster was horizontally transferred to several fungal lineages and shown to be expanded in Cercospora beticola based on microsynteny with recipient genomes.</title>
        <authorList>
            <person name="De Jonge R."/>
            <person name="Ebert M.K."/>
            <person name="Suttle J.C."/>
            <person name="Jurick Ii W.M."/>
            <person name="Secor G.A."/>
            <person name="Thomma B.P."/>
            <person name="Van De Peer Y."/>
            <person name="Bolton M.D."/>
        </authorList>
    </citation>
    <scope>NUCLEOTIDE SEQUENCE [LARGE SCALE GENOMIC DNA]</scope>
    <source>
        <strain evidence="2 4">09-40</strain>
    </source>
</reference>
<dbReference type="EMBL" id="LKMD01000101">
    <property type="protein sequence ID" value="PIA99510.1"/>
    <property type="molecule type" value="Genomic_DNA"/>
</dbReference>
<evidence type="ECO:0000313" key="3">
    <source>
        <dbReference type="EMBL" id="WPA99481.1"/>
    </source>
</evidence>
<dbReference type="EMBL" id="CP134186">
    <property type="protein sequence ID" value="WPA99481.1"/>
    <property type="molecule type" value="Genomic_DNA"/>
</dbReference>
<proteinExistence type="predicted"/>
<gene>
    <name evidence="2" type="ORF">CB0940_02351</name>
    <name evidence="3" type="ORF">RHO25_004098</name>
</gene>
<dbReference type="Pfam" id="PF12697">
    <property type="entry name" value="Abhydrolase_6"/>
    <property type="match status" value="1"/>
</dbReference>
<sequence>MSGAQFVLVHGAWHTSWHWKFLASNLTDSGYTVSTVDLPSVSPDVDKVLREGALRADVEVVQAALERAAITSDKVIPVFHSYGGMPGGEAAAELSDHAKAKMHCLVYMCAFLVPAGKALLTDTNGAMAPFSRADRSKDHVASVPDPISIFYHDIASTVAEEAAQHVSLSSMSAFTQEIRHSPWEQYRCAYIFTEYDRALPLTRQESFFAHANEACRTNWTTFTLAGGHSPFLSRPEECADIPRQLAMEWMSCSIL</sequence>
<evidence type="ECO:0000259" key="1">
    <source>
        <dbReference type="Pfam" id="PF12697"/>
    </source>
</evidence>
<dbReference type="AlphaFoldDB" id="A0A2G5I409"/>
<evidence type="ECO:0000313" key="5">
    <source>
        <dbReference type="Proteomes" id="UP001302367"/>
    </source>
</evidence>
<dbReference type="InterPro" id="IPR029058">
    <property type="entry name" value="AB_hydrolase_fold"/>
</dbReference>
<feature type="domain" description="AB hydrolase-1" evidence="1">
    <location>
        <begin position="6"/>
        <end position="240"/>
    </location>
</feature>
<dbReference type="SUPFAM" id="SSF53474">
    <property type="entry name" value="alpha/beta-Hydrolases"/>
    <property type="match status" value="1"/>
</dbReference>
<accession>A0A2G5I409</accession>
<dbReference type="OrthoDB" id="1263307at2759"/>
<dbReference type="Proteomes" id="UP000230605">
    <property type="component" value="Chromosome 3"/>
</dbReference>
<evidence type="ECO:0000313" key="4">
    <source>
        <dbReference type="Proteomes" id="UP000230605"/>
    </source>
</evidence>
<organism evidence="2 4">
    <name type="scientific">Cercospora beticola</name>
    <name type="common">Sugarbeet leaf spot fungus</name>
    <dbReference type="NCBI Taxonomy" id="122368"/>
    <lineage>
        <taxon>Eukaryota</taxon>
        <taxon>Fungi</taxon>
        <taxon>Dikarya</taxon>
        <taxon>Ascomycota</taxon>
        <taxon>Pezizomycotina</taxon>
        <taxon>Dothideomycetes</taxon>
        <taxon>Dothideomycetidae</taxon>
        <taxon>Mycosphaerellales</taxon>
        <taxon>Mycosphaerellaceae</taxon>
        <taxon>Cercospora</taxon>
    </lineage>
</organism>
<keyword evidence="5" id="KW-1185">Reference proteome</keyword>
<evidence type="ECO:0000313" key="2">
    <source>
        <dbReference type="EMBL" id="PIA99510.1"/>
    </source>
</evidence>
<dbReference type="InterPro" id="IPR000073">
    <property type="entry name" value="AB_hydrolase_1"/>
</dbReference>
<dbReference type="InterPro" id="IPR052897">
    <property type="entry name" value="Sec-Metab_Biosynth_Hydrolase"/>
</dbReference>
<dbReference type="Proteomes" id="UP001302367">
    <property type="component" value="Chromosome 3"/>
</dbReference>